<dbReference type="InterPro" id="IPR015890">
    <property type="entry name" value="Chorismate_C"/>
</dbReference>
<keyword evidence="2" id="KW-0808">Transferase</keyword>
<dbReference type="SUPFAM" id="SSF56322">
    <property type="entry name" value="ADC synthase"/>
    <property type="match status" value="1"/>
</dbReference>
<dbReference type="Pfam" id="PF01063">
    <property type="entry name" value="Aminotran_4"/>
    <property type="match status" value="1"/>
</dbReference>
<keyword evidence="3" id="KW-1185">Reference proteome</keyword>
<dbReference type="GO" id="GO:0008696">
    <property type="term" value="F:4-amino-4-deoxychorismate lyase activity"/>
    <property type="evidence" value="ECO:0007669"/>
    <property type="project" value="UniProtKB-EC"/>
</dbReference>
<dbReference type="RefSeq" id="WP_205017210.1">
    <property type="nucleotide sequence ID" value="NZ_JAFBEI010000021.1"/>
</dbReference>
<name>A0ABS2PMV7_9STRE</name>
<organism evidence="2 3">
    <name type="scientific">Streptococcus saliviloxodontae</name>
    <dbReference type="NCBI Taxonomy" id="1349416"/>
    <lineage>
        <taxon>Bacteria</taxon>
        <taxon>Bacillati</taxon>
        <taxon>Bacillota</taxon>
        <taxon>Bacilli</taxon>
        <taxon>Lactobacillales</taxon>
        <taxon>Streptococcaceae</taxon>
        <taxon>Streptococcus</taxon>
    </lineage>
</organism>
<proteinExistence type="predicted"/>
<dbReference type="Proteomes" id="UP000809081">
    <property type="component" value="Unassembled WGS sequence"/>
</dbReference>
<comment type="caution">
    <text evidence="2">The sequence shown here is derived from an EMBL/GenBank/DDBJ whole genome shotgun (WGS) entry which is preliminary data.</text>
</comment>
<dbReference type="EC" id="4.1.3.38" evidence="2"/>
<keyword evidence="2" id="KW-0456">Lyase</keyword>
<dbReference type="InterPro" id="IPR005802">
    <property type="entry name" value="ADC_synth_comp_1"/>
</dbReference>
<evidence type="ECO:0000259" key="1">
    <source>
        <dbReference type="Pfam" id="PF00425"/>
    </source>
</evidence>
<dbReference type="Gene3D" id="3.30.470.10">
    <property type="match status" value="1"/>
</dbReference>
<sequence>MHKKTVIDFKELGKRLIFQEALHELKAQELSEVRGILERVEQFQQKGYYVVGYLSYEASRAFDDKLAVADHALAGEYLAYFTVHNGVREEEFPQTYEAVEMPEIWEDLDSKEHYEEAIRQIHDNIRQGNTYQVNHTIRLKSSLTADSFAIYNRLMVEQQAGYNAYIAHDDVAILSASPELFFKKEGRTLQTRPMKGTTSRGLTYREDLAKQSWLAQDTKNRAENMMIVDLLRNDMGKICQIGSVEVVDLCRVEQFSTVWQMTSTIKGTLKEDALLSVFDALYPCGSITGAPKIATMAIINSLETLPRGVYCGAIGVCLPNGSAIFNVPIRTMQVQGDQAYYGVGGGITWDSQWQGEFEETRQKSAVLYRQQPVYELMSTGKVSGGKLYLAEAHTRRLREAAVYFNYSFDEAAFSLELERVIATLSSSPHRLRMRLAKDGKVSFDASPLTDLPESYTTVALQERDVTLSAFVTFKTTYRPHIPTMAKDVIFFAEDGRLQETSVANLILEIDGQWFTPKVSDGCLAGLYRQRLIEQGQVVEKTLYLEDLRRADRLFACNAVRGLYDIELIE</sequence>
<dbReference type="Pfam" id="PF00425">
    <property type="entry name" value="Chorismate_bind"/>
    <property type="match status" value="1"/>
</dbReference>
<reference evidence="2 3" key="1">
    <citation type="submission" date="2021-01" db="EMBL/GenBank/DDBJ databases">
        <title>Genomic Encyclopedia of Type Strains, Phase IV (KMG-IV): sequencing the most valuable type-strain genomes for metagenomic binning, comparative biology and taxonomic classification.</title>
        <authorList>
            <person name="Goeker M."/>
        </authorList>
    </citation>
    <scope>NUCLEOTIDE SEQUENCE [LARGE SCALE GENOMIC DNA]</scope>
    <source>
        <strain evidence="2 3">DSM 27513</strain>
    </source>
</reference>
<gene>
    <name evidence="2" type="ORF">JOC31_001146</name>
</gene>
<dbReference type="PRINTS" id="PR00095">
    <property type="entry name" value="ANTSNTHASEI"/>
</dbReference>
<dbReference type="InterPro" id="IPR005801">
    <property type="entry name" value="ADC_synthase"/>
</dbReference>
<accession>A0ABS2PMV7</accession>
<dbReference type="Gene3D" id="3.60.120.10">
    <property type="entry name" value="Anthranilate synthase"/>
    <property type="match status" value="1"/>
</dbReference>
<dbReference type="InterPro" id="IPR043132">
    <property type="entry name" value="BCAT-like_C"/>
</dbReference>
<dbReference type="EC" id="2.6.1.85" evidence="2"/>
<evidence type="ECO:0000313" key="2">
    <source>
        <dbReference type="EMBL" id="MBM7636325.1"/>
    </source>
</evidence>
<dbReference type="Gene3D" id="3.20.10.10">
    <property type="entry name" value="D-amino Acid Aminotransferase, subunit A, domain 2"/>
    <property type="match status" value="1"/>
</dbReference>
<feature type="domain" description="Chorismate-utilising enzyme C-terminal" evidence="1">
    <location>
        <begin position="111"/>
        <end position="363"/>
    </location>
</feature>
<dbReference type="InterPro" id="IPR036038">
    <property type="entry name" value="Aminotransferase-like"/>
</dbReference>
<dbReference type="InterPro" id="IPR001544">
    <property type="entry name" value="Aminotrans_IV"/>
</dbReference>
<protein>
    <submittedName>
        <fullName evidence="2">Para-aminobenzoate synthetase/4-amino-4-deoxychorismate lyase</fullName>
        <ecNumber evidence="2">2.6.1.85</ecNumber>
        <ecNumber evidence="2">4.1.3.38</ecNumber>
    </submittedName>
</protein>
<dbReference type="NCBIfam" id="TIGR00553">
    <property type="entry name" value="pabB"/>
    <property type="match status" value="1"/>
</dbReference>
<keyword evidence="2" id="KW-0032">Aminotransferase</keyword>
<dbReference type="EMBL" id="JAFBEI010000021">
    <property type="protein sequence ID" value="MBM7636325.1"/>
    <property type="molecule type" value="Genomic_DNA"/>
</dbReference>
<dbReference type="GO" id="GO:0046820">
    <property type="term" value="F:4-amino-4-deoxychorismate synthase activity"/>
    <property type="evidence" value="ECO:0007669"/>
    <property type="project" value="UniProtKB-EC"/>
</dbReference>
<dbReference type="InterPro" id="IPR043131">
    <property type="entry name" value="BCAT-like_N"/>
</dbReference>
<dbReference type="SUPFAM" id="SSF56752">
    <property type="entry name" value="D-aminoacid aminotransferase-like PLP-dependent enzymes"/>
    <property type="match status" value="1"/>
</dbReference>
<dbReference type="PANTHER" id="PTHR11236:SF50">
    <property type="entry name" value="AMINODEOXYCHORISMATE SYNTHASE COMPONENT 1"/>
    <property type="match status" value="1"/>
</dbReference>
<evidence type="ECO:0000313" key="3">
    <source>
        <dbReference type="Proteomes" id="UP000809081"/>
    </source>
</evidence>
<dbReference type="PANTHER" id="PTHR11236">
    <property type="entry name" value="AMINOBENZOATE/ANTHRANILATE SYNTHASE"/>
    <property type="match status" value="1"/>
</dbReference>
<dbReference type="InterPro" id="IPR019999">
    <property type="entry name" value="Anth_synth_I-like"/>
</dbReference>